<name>A0ABX2VXM4_AJEDR</name>
<protein>
    <submittedName>
        <fullName evidence="1">Uncharacterized protein</fullName>
    </submittedName>
</protein>
<sequence>VPSTKTVPCSTWNGHAALARHYSSLQAQFVPVLCVRPFKHFSPPPFSPSSSPREHHGQNASNPIILLLDVNDDLGGKVENAALIINLLLILLQNPPFTFSLQLTTYRVSSLLRISHRNL</sequence>
<dbReference type="EMBL" id="EQ999978">
    <property type="protein sequence ID" value="OAT01899.1"/>
    <property type="molecule type" value="Genomic_DNA"/>
</dbReference>
<dbReference type="Proteomes" id="UP000002039">
    <property type="component" value="Unassembled WGS sequence"/>
</dbReference>
<gene>
    <name evidence="1" type="ORF">BDCG_17275</name>
</gene>
<feature type="non-terminal residue" evidence="1">
    <location>
        <position position="1"/>
    </location>
</feature>
<reference evidence="2" key="1">
    <citation type="journal article" date="2015" name="PLoS Genet.">
        <title>The dynamic genome and transcriptome of the human fungal pathogen Blastomyces and close relative Emmonsia.</title>
        <authorList>
            <person name="Munoz J.F."/>
            <person name="Gauthier G.M."/>
            <person name="Desjardins C.A."/>
            <person name="Gallo J.E."/>
            <person name="Holder J."/>
            <person name="Sullivan T.D."/>
            <person name="Marty A.J."/>
            <person name="Carmen J.C."/>
            <person name="Chen Z."/>
            <person name="Ding L."/>
            <person name="Gujja S."/>
            <person name="Magrini V."/>
            <person name="Misas E."/>
            <person name="Mitreva M."/>
            <person name="Priest M."/>
            <person name="Saif S."/>
            <person name="Whiston E.A."/>
            <person name="Young S."/>
            <person name="Zeng Q."/>
            <person name="Goldman W.E."/>
            <person name="Mardis E.R."/>
            <person name="Taylor J.W."/>
            <person name="McEwen J.G."/>
            <person name="Clay O.K."/>
            <person name="Klein B.S."/>
            <person name="Cuomo C.A."/>
        </authorList>
    </citation>
    <scope>NUCLEOTIDE SEQUENCE [LARGE SCALE GENOMIC DNA]</scope>
    <source>
        <strain evidence="2">ER-3 / ATCC MYA-2586</strain>
    </source>
</reference>
<organism evidence="1 2">
    <name type="scientific">Ajellomyces dermatitidis (strain ER-3 / ATCC MYA-2586)</name>
    <name type="common">Blastomyces dermatitidis</name>
    <dbReference type="NCBI Taxonomy" id="559297"/>
    <lineage>
        <taxon>Eukaryota</taxon>
        <taxon>Fungi</taxon>
        <taxon>Dikarya</taxon>
        <taxon>Ascomycota</taxon>
        <taxon>Pezizomycotina</taxon>
        <taxon>Eurotiomycetes</taxon>
        <taxon>Eurotiomycetidae</taxon>
        <taxon>Onygenales</taxon>
        <taxon>Ajellomycetaceae</taxon>
        <taxon>Blastomyces</taxon>
    </lineage>
</organism>
<proteinExistence type="predicted"/>
<evidence type="ECO:0000313" key="2">
    <source>
        <dbReference type="Proteomes" id="UP000002039"/>
    </source>
</evidence>
<accession>A0ABX2VXM4</accession>
<evidence type="ECO:0000313" key="1">
    <source>
        <dbReference type="EMBL" id="OAT01899.1"/>
    </source>
</evidence>
<keyword evidence="2" id="KW-1185">Reference proteome</keyword>
<dbReference type="GeneID" id="69032167"/>
<dbReference type="RefSeq" id="XP_045281626.1">
    <property type="nucleotide sequence ID" value="XM_045426418.1"/>
</dbReference>